<dbReference type="EMBL" id="ML742146">
    <property type="protein sequence ID" value="KAE8148788.1"/>
    <property type="molecule type" value="Genomic_DNA"/>
</dbReference>
<feature type="region of interest" description="Disordered" evidence="1">
    <location>
        <begin position="1007"/>
        <end position="1086"/>
    </location>
</feature>
<feature type="compositionally biased region" description="Polar residues" evidence="1">
    <location>
        <begin position="490"/>
        <end position="515"/>
    </location>
</feature>
<feature type="region of interest" description="Disordered" evidence="1">
    <location>
        <begin position="1"/>
        <end position="610"/>
    </location>
</feature>
<feature type="region of interest" description="Disordered" evidence="1">
    <location>
        <begin position="971"/>
        <end position="993"/>
    </location>
</feature>
<proteinExistence type="predicted"/>
<feature type="compositionally biased region" description="Low complexity" evidence="1">
    <location>
        <begin position="393"/>
        <end position="403"/>
    </location>
</feature>
<feature type="compositionally biased region" description="Polar residues" evidence="1">
    <location>
        <begin position="229"/>
        <end position="251"/>
    </location>
</feature>
<dbReference type="AlphaFoldDB" id="A0A5N6TR02"/>
<feature type="region of interest" description="Disordered" evidence="1">
    <location>
        <begin position="1172"/>
        <end position="1196"/>
    </location>
</feature>
<evidence type="ECO:0000313" key="3">
    <source>
        <dbReference type="Proteomes" id="UP000325780"/>
    </source>
</evidence>
<feature type="compositionally biased region" description="Polar residues" evidence="1">
    <location>
        <begin position="79"/>
        <end position="88"/>
    </location>
</feature>
<feature type="compositionally biased region" description="Basic and acidic residues" evidence="1">
    <location>
        <begin position="1121"/>
        <end position="1135"/>
    </location>
</feature>
<accession>A0A5N6TR02</accession>
<feature type="compositionally biased region" description="Basic and acidic residues" evidence="1">
    <location>
        <begin position="1012"/>
        <end position="1031"/>
    </location>
</feature>
<feature type="compositionally biased region" description="Acidic residues" evidence="1">
    <location>
        <begin position="58"/>
        <end position="71"/>
    </location>
</feature>
<dbReference type="Proteomes" id="UP000325780">
    <property type="component" value="Unassembled WGS sequence"/>
</dbReference>
<feature type="compositionally biased region" description="Polar residues" evidence="1">
    <location>
        <begin position="413"/>
        <end position="422"/>
    </location>
</feature>
<feature type="compositionally biased region" description="Polar residues" evidence="1">
    <location>
        <begin position="270"/>
        <end position="289"/>
    </location>
</feature>
<reference evidence="2 3" key="1">
    <citation type="submission" date="2019-04" db="EMBL/GenBank/DDBJ databases">
        <title>Friends and foes A comparative genomics study of 23 Aspergillus species from section Flavi.</title>
        <authorList>
            <consortium name="DOE Joint Genome Institute"/>
            <person name="Kjaerbolling I."/>
            <person name="Vesth T."/>
            <person name="Frisvad J.C."/>
            <person name="Nybo J.L."/>
            <person name="Theobald S."/>
            <person name="Kildgaard S."/>
            <person name="Isbrandt T."/>
            <person name="Kuo A."/>
            <person name="Sato A."/>
            <person name="Lyhne E.K."/>
            <person name="Kogle M.E."/>
            <person name="Wiebenga A."/>
            <person name="Kun R.S."/>
            <person name="Lubbers R.J."/>
            <person name="Makela M.R."/>
            <person name="Barry K."/>
            <person name="Chovatia M."/>
            <person name="Clum A."/>
            <person name="Daum C."/>
            <person name="Haridas S."/>
            <person name="He G."/>
            <person name="LaButti K."/>
            <person name="Lipzen A."/>
            <person name="Mondo S."/>
            <person name="Riley R."/>
            <person name="Salamov A."/>
            <person name="Simmons B.A."/>
            <person name="Magnuson J.K."/>
            <person name="Henrissat B."/>
            <person name="Mortensen U.H."/>
            <person name="Larsen T.O."/>
            <person name="Devries R.P."/>
            <person name="Grigoriev I.V."/>
            <person name="Machida M."/>
            <person name="Baker S.E."/>
            <person name="Andersen M.R."/>
        </authorList>
    </citation>
    <scope>NUCLEOTIDE SEQUENCE [LARGE SCALE GENOMIC DNA]</scope>
    <source>
        <strain evidence="2 3">IBT 18842</strain>
    </source>
</reference>
<feature type="compositionally biased region" description="Basic and acidic residues" evidence="1">
    <location>
        <begin position="1181"/>
        <end position="1196"/>
    </location>
</feature>
<evidence type="ECO:0000313" key="2">
    <source>
        <dbReference type="EMBL" id="KAE8148788.1"/>
    </source>
</evidence>
<feature type="region of interest" description="Disordered" evidence="1">
    <location>
        <begin position="1105"/>
        <end position="1139"/>
    </location>
</feature>
<feature type="compositionally biased region" description="Polar residues" evidence="1">
    <location>
        <begin position="1032"/>
        <end position="1042"/>
    </location>
</feature>
<sequence>MMARPFQNPYEPVNSPGTDSPLSPYPRGDTPISFKTNVNRAKTKRWVEAKKISYDGNDWGDDDFNEYDEDPTPPVPQPRSLNQSTSDLPGTLSRDVPRPWLPSIDRSRSMDQVATLGTNTDSRSQSGDRQIAQDQSGPFRPADIYKRLRGQAGPSHAPTLSRSSTEPVPMTGPAVQNASRESSQPPVPPTEGITEEMQPPQSVSPKAHNAVPVIGLPDVKRLSGFGSDFATTSPSAQPDQTTESQESQLHHNPSVGFRSMVHQAFDVPETPSTSIESIARSDSNSTSLISPIFPNRGSNDQTPTIAEEPESTSPLRDSNDRGLVFKPGHRRDLSVPKPDNSPLRRPVIMNNDNIPPESLAEMSSGSPDLPQEHQQQSAQPSTTSPKDRPPPLRVSSGLSLGSGENTVPVIVPSMSTENSPQDTENDRLRKEIIRSLSRENTPSDEPDHDNSRPQTGRQDSLIPSEYERYWNETGGDSPLEQYQPAVGYDTPQNVSQEPYSSSPLQASSPDVNSSETRPKLKKRFSWESTSSEEPTPTQEPMTTLDPMTTVDPTPITDIQSPPVGPVPGQFPTSDEGASPRPDTPTHPQEHIEDEATPEKPKLTIIPPSATDNNSIISGRYLPEVVDAHTVGDAYAPPVAEQQTPTAVPTQSPSIEASLLGFREILEMKTSDERVQAFDKTRSQFMTINTGLNNWLQVMVHAHPEYTDVVQQSLKQSPEEPKLAVSRGKFPKLSSLGNLVSSHQDGAGTGTGHVRRPSAHLGSMMNKQHVEQRSKEFLHTAGVFGGKAGEAAKGLFAKGRSKFKGGSDKGFESSRGYRRKFSFSELAIEDPEENKRRTVHFGSLPLLNGARAPANRYSLDIKRKQVSNVARKPAAALEYPTDPEPSAPNGSYLDPTYGLEKEVVAALRFSDAESSISMRGSDQDRAEYLAELEAPPSNHAIEDEVHQELPADYAASVHSVAAEATATTCSQHAVQPCRDCPPRKPLSREKDITPPMSPIQVAINDAPLLTPEFHSERQIGDKIRSWTERENSLSDQRSLSNDPVETPAAAASKRFYSSVMETPTRGASAQPRLQPAPSISSLGTEDPKRSLNQILGQANASKISFLSEGANGPRQSLGVISRPDHNEDKRCRDRPKSPWPDEAELALKRLSGVFRPSQPKLSTMDRLKVVGNKIRRSSMSDSTEKTGRKAMDKLSVC</sequence>
<gene>
    <name evidence="2" type="ORF">BDV25DRAFT_157568</name>
</gene>
<feature type="compositionally biased region" description="Low complexity" evidence="1">
    <location>
        <begin position="526"/>
        <end position="543"/>
    </location>
</feature>
<evidence type="ECO:0000256" key="1">
    <source>
        <dbReference type="SAM" id="MobiDB-lite"/>
    </source>
</evidence>
<feature type="compositionally biased region" description="Polar residues" evidence="1">
    <location>
        <begin position="174"/>
        <end position="184"/>
    </location>
</feature>
<keyword evidence="3" id="KW-1185">Reference proteome</keyword>
<protein>
    <submittedName>
        <fullName evidence="2">Uncharacterized protein</fullName>
    </submittedName>
</protein>
<dbReference type="OrthoDB" id="5151921at2759"/>
<feature type="compositionally biased region" description="Basic and acidic residues" evidence="1">
    <location>
        <begin position="424"/>
        <end position="437"/>
    </location>
</feature>
<feature type="compositionally biased region" description="Basic and acidic residues" evidence="1">
    <location>
        <begin position="979"/>
        <end position="991"/>
    </location>
</feature>
<name>A0A5N6TR02_ASPAV</name>
<organism evidence="2 3">
    <name type="scientific">Aspergillus avenaceus</name>
    <dbReference type="NCBI Taxonomy" id="36643"/>
    <lineage>
        <taxon>Eukaryota</taxon>
        <taxon>Fungi</taxon>
        <taxon>Dikarya</taxon>
        <taxon>Ascomycota</taxon>
        <taxon>Pezizomycotina</taxon>
        <taxon>Eurotiomycetes</taxon>
        <taxon>Eurotiomycetidae</taxon>
        <taxon>Eurotiales</taxon>
        <taxon>Aspergillaceae</taxon>
        <taxon>Aspergillus</taxon>
        <taxon>Aspergillus subgen. Circumdati</taxon>
    </lineage>
</organism>
<feature type="compositionally biased region" description="Polar residues" evidence="1">
    <location>
        <begin position="734"/>
        <end position="743"/>
    </location>
</feature>
<feature type="compositionally biased region" description="Polar residues" evidence="1">
    <location>
        <begin position="110"/>
        <end position="136"/>
    </location>
</feature>
<feature type="compositionally biased region" description="Low complexity" evidence="1">
    <location>
        <begin position="374"/>
        <end position="384"/>
    </location>
</feature>
<feature type="region of interest" description="Disordered" evidence="1">
    <location>
        <begin position="734"/>
        <end position="757"/>
    </location>
</feature>